<reference evidence="4 6" key="2">
    <citation type="submission" date="2016-06" db="EMBL/GenBank/DDBJ databases">
        <authorList>
            <person name="Kjaerup R.B."/>
            <person name="Dalgaard T.S."/>
            <person name="Juul-Madsen H.R."/>
        </authorList>
    </citation>
    <scope>NUCLEOTIDE SEQUENCE [LARGE SCALE GENOMIC DNA]</scope>
    <source>
        <strain evidence="4 6">1245752.6</strain>
    </source>
</reference>
<evidence type="ECO:0000313" key="4">
    <source>
        <dbReference type="EMBL" id="OBS01154.1"/>
    </source>
</evidence>
<keyword evidence="2" id="KW-0472">Membrane</keyword>
<dbReference type="Proteomes" id="UP000193928">
    <property type="component" value="Unassembled WGS sequence"/>
</dbReference>
<evidence type="ECO:0000256" key="1">
    <source>
        <dbReference type="SAM" id="MobiDB-lite"/>
    </source>
</evidence>
<dbReference type="AlphaFoldDB" id="A0A1A6BG02"/>
<feature type="transmembrane region" description="Helical" evidence="2">
    <location>
        <begin position="99"/>
        <end position="121"/>
    </location>
</feature>
<dbReference type="InterPro" id="IPR025241">
    <property type="entry name" value="DUF4190"/>
</dbReference>
<accession>A0A1A6BG02</accession>
<reference evidence="5 7" key="1">
    <citation type="submission" date="2016-01" db="EMBL/GenBank/DDBJ databases">
        <title>The new phylogeny of the genus Mycobacterium.</title>
        <authorList>
            <person name="Tarcisio F."/>
            <person name="Conor M."/>
            <person name="Antonella G."/>
            <person name="Elisabetta G."/>
            <person name="Giulia F.S."/>
            <person name="Sara T."/>
            <person name="Anna F."/>
            <person name="Clotilde B."/>
            <person name="Roberto B."/>
            <person name="Veronica D.S."/>
            <person name="Fabio R."/>
            <person name="Monica P."/>
            <person name="Olivier J."/>
            <person name="Enrico T."/>
            <person name="Nicola S."/>
        </authorList>
    </citation>
    <scope>NUCLEOTIDE SEQUENCE [LARGE SCALE GENOMIC DNA]</scope>
    <source>
        <strain evidence="5 7">DSM 44160</strain>
    </source>
</reference>
<gene>
    <name evidence="4" type="ORF">A9W98_21490</name>
    <name evidence="5" type="ORF">AWC08_11145</name>
</gene>
<proteinExistence type="predicted"/>
<protein>
    <recommendedName>
        <fullName evidence="3">DUF4190 domain-containing protein</fullName>
    </recommendedName>
</protein>
<keyword evidence="7" id="KW-1185">Reference proteome</keyword>
<dbReference type="EMBL" id="LQOY01000260">
    <property type="protein sequence ID" value="ORV65434.1"/>
    <property type="molecule type" value="Genomic_DNA"/>
</dbReference>
<feature type="compositionally biased region" description="Pro residues" evidence="1">
    <location>
        <begin position="10"/>
        <end position="22"/>
    </location>
</feature>
<evidence type="ECO:0000259" key="3">
    <source>
        <dbReference type="Pfam" id="PF13828"/>
    </source>
</evidence>
<organism evidence="4 6">
    <name type="scientific">Mycobacterium gordonae</name>
    <dbReference type="NCBI Taxonomy" id="1778"/>
    <lineage>
        <taxon>Bacteria</taxon>
        <taxon>Bacillati</taxon>
        <taxon>Actinomycetota</taxon>
        <taxon>Actinomycetes</taxon>
        <taxon>Mycobacteriales</taxon>
        <taxon>Mycobacteriaceae</taxon>
        <taxon>Mycobacterium</taxon>
    </lineage>
</organism>
<dbReference type="Pfam" id="PF13828">
    <property type="entry name" value="DUF4190"/>
    <property type="match status" value="1"/>
</dbReference>
<feature type="region of interest" description="Disordered" evidence="1">
    <location>
        <begin position="1"/>
        <end position="31"/>
    </location>
</feature>
<evidence type="ECO:0000313" key="5">
    <source>
        <dbReference type="EMBL" id="ORV65434.1"/>
    </source>
</evidence>
<evidence type="ECO:0000256" key="2">
    <source>
        <dbReference type="SAM" id="Phobius"/>
    </source>
</evidence>
<dbReference type="Proteomes" id="UP000093757">
    <property type="component" value="Unassembled WGS sequence"/>
</dbReference>
<feature type="domain" description="DUF4190" evidence="3">
    <location>
        <begin position="57"/>
        <end position="118"/>
    </location>
</feature>
<feature type="transmembrane region" description="Helical" evidence="2">
    <location>
        <begin position="56"/>
        <end position="87"/>
    </location>
</feature>
<comment type="caution">
    <text evidence="4">The sequence shown here is derived from an EMBL/GenBank/DDBJ whole genome shotgun (WGS) entry which is preliminary data.</text>
</comment>
<keyword evidence="2" id="KW-1133">Transmembrane helix</keyword>
<evidence type="ECO:0000313" key="7">
    <source>
        <dbReference type="Proteomes" id="UP000193928"/>
    </source>
</evidence>
<keyword evidence="2" id="KW-0812">Transmembrane</keyword>
<evidence type="ECO:0000313" key="6">
    <source>
        <dbReference type="Proteomes" id="UP000093757"/>
    </source>
</evidence>
<sequence length="156" mass="16353">MEVAVTEQPPNYPPPNYPPPTPDGYGYQPPNYPPPAPGGYGYGYPPPMYSAPRTNALAIASLVASIAGLFTCGIGNILGLIFGVVGLSQIKRTGEGGRGLAIAGIVISVLTFVLLVVAFIIGTVNRHDREDDNYSSQHAVVSVEELAAPAELISCR</sequence>
<name>A0A1A6BG02_MYCGO</name>
<dbReference type="EMBL" id="MAEM01000316">
    <property type="protein sequence ID" value="OBS01154.1"/>
    <property type="molecule type" value="Genomic_DNA"/>
</dbReference>